<accession>A0A6G1DDR8</accession>
<evidence type="ECO:0000313" key="3">
    <source>
        <dbReference type="Proteomes" id="UP000479710"/>
    </source>
</evidence>
<protein>
    <submittedName>
        <fullName evidence="2">Uncharacterized protein</fullName>
    </submittedName>
</protein>
<feature type="compositionally biased region" description="Polar residues" evidence="1">
    <location>
        <begin position="171"/>
        <end position="180"/>
    </location>
</feature>
<dbReference type="EMBL" id="SPHZ02000006">
    <property type="protein sequence ID" value="KAF0910324.1"/>
    <property type="molecule type" value="Genomic_DNA"/>
</dbReference>
<feature type="region of interest" description="Disordered" evidence="1">
    <location>
        <begin position="158"/>
        <end position="180"/>
    </location>
</feature>
<evidence type="ECO:0000313" key="2">
    <source>
        <dbReference type="EMBL" id="KAF0910324.1"/>
    </source>
</evidence>
<gene>
    <name evidence="2" type="ORF">E2562_001504</name>
</gene>
<reference evidence="2 3" key="1">
    <citation type="submission" date="2019-11" db="EMBL/GenBank/DDBJ databases">
        <title>Whole genome sequence of Oryza granulata.</title>
        <authorList>
            <person name="Li W."/>
        </authorList>
    </citation>
    <scope>NUCLEOTIDE SEQUENCE [LARGE SCALE GENOMIC DNA]</scope>
    <source>
        <strain evidence="3">cv. Menghai</strain>
        <tissue evidence="2">Leaf</tissue>
    </source>
</reference>
<dbReference type="Proteomes" id="UP000479710">
    <property type="component" value="Unassembled WGS sequence"/>
</dbReference>
<name>A0A6G1DDR8_9ORYZ</name>
<feature type="region of interest" description="Disordered" evidence="1">
    <location>
        <begin position="18"/>
        <end position="42"/>
    </location>
</feature>
<organism evidence="2 3">
    <name type="scientific">Oryza meyeriana var. granulata</name>
    <dbReference type="NCBI Taxonomy" id="110450"/>
    <lineage>
        <taxon>Eukaryota</taxon>
        <taxon>Viridiplantae</taxon>
        <taxon>Streptophyta</taxon>
        <taxon>Embryophyta</taxon>
        <taxon>Tracheophyta</taxon>
        <taxon>Spermatophyta</taxon>
        <taxon>Magnoliopsida</taxon>
        <taxon>Liliopsida</taxon>
        <taxon>Poales</taxon>
        <taxon>Poaceae</taxon>
        <taxon>BOP clade</taxon>
        <taxon>Oryzoideae</taxon>
        <taxon>Oryzeae</taxon>
        <taxon>Oryzinae</taxon>
        <taxon>Oryza</taxon>
        <taxon>Oryza meyeriana</taxon>
    </lineage>
</organism>
<dbReference type="AlphaFoldDB" id="A0A6G1DDR8"/>
<proteinExistence type="predicted"/>
<comment type="caution">
    <text evidence="2">The sequence shown here is derived from an EMBL/GenBank/DDBJ whole genome shotgun (WGS) entry which is preliminary data.</text>
</comment>
<keyword evidence="3" id="KW-1185">Reference proteome</keyword>
<feature type="compositionally biased region" description="Low complexity" evidence="1">
    <location>
        <begin position="158"/>
        <end position="170"/>
    </location>
</feature>
<feature type="region of interest" description="Disordered" evidence="1">
    <location>
        <begin position="57"/>
        <end position="77"/>
    </location>
</feature>
<evidence type="ECO:0000256" key="1">
    <source>
        <dbReference type="SAM" id="MobiDB-lite"/>
    </source>
</evidence>
<sequence>MVLTWCLHGISVKKRKMKNRWNPHVASPSEERQRGTQRRRGMGTGCYTALTQQCSGRCPHRAPVPPTPSSSMGSRQRGHAVVDGADGATGPDPRCDRRAQRMVELDGGINVERKADAGVVFPAAVSRRWRELAGRPLHFSLIGFPSLSASASSFIVARSSSRSAPRQSPSFVNNSSPSLS</sequence>